<evidence type="ECO:0000256" key="1">
    <source>
        <dbReference type="SAM" id="Phobius"/>
    </source>
</evidence>
<feature type="transmembrane region" description="Helical" evidence="1">
    <location>
        <begin position="37"/>
        <end position="55"/>
    </location>
</feature>
<reference evidence="3" key="1">
    <citation type="submission" date="2012-11" db="EMBL/GenBank/DDBJ databases">
        <authorList>
            <person name="Becker E.A."/>
            <person name="Seitzer P."/>
            <person name="Tritt A."/>
            <person name="Larsen D."/>
            <person name="Yao A."/>
            <person name="Wu D."/>
            <person name="Darling A."/>
            <person name="Eisen J.A."/>
            <person name="Facciotti M.T."/>
        </authorList>
    </citation>
    <scope>NUCLEOTIDE SEQUENCE [LARGE SCALE GENOMIC DNA]</scope>
    <source>
        <strain evidence="3">ATCC 29605 / DSM 3757 / JCM 8879 / NBRC 14742 / NCIMB 2012 / VKM B-1768 / DS2</strain>
    </source>
</reference>
<organism evidence="2 3">
    <name type="scientific">Haloferax volcanii (strain ATCC 29605 / DSM 3757 / JCM 8879 / NBRC 14742 / NCIMB 2012 / VKM B-1768 / DS2)</name>
    <name type="common">Halobacterium volcanii</name>
    <dbReference type="NCBI Taxonomy" id="309800"/>
    <lineage>
        <taxon>Archaea</taxon>
        <taxon>Methanobacteriati</taxon>
        <taxon>Methanobacteriota</taxon>
        <taxon>Stenosarchaea group</taxon>
        <taxon>Halobacteria</taxon>
        <taxon>Halobacteriales</taxon>
        <taxon>Haloferacaceae</taxon>
        <taxon>Haloferax</taxon>
    </lineage>
</organism>
<keyword evidence="1" id="KW-1133">Transmembrane helix</keyword>
<gene>
    <name evidence="2" type="ORF">C498_01795</name>
</gene>
<name>A0A384L6P6_HALVD</name>
<dbReference type="GeneID" id="8919205"/>
<dbReference type="Proteomes" id="UP000011532">
    <property type="component" value="Unassembled WGS sequence"/>
</dbReference>
<dbReference type="AlphaFoldDB" id="A0A384L6P6"/>
<proteinExistence type="predicted"/>
<evidence type="ECO:0000313" key="3">
    <source>
        <dbReference type="Proteomes" id="UP000011532"/>
    </source>
</evidence>
<dbReference type="EMBL" id="AOHU01000021">
    <property type="protein sequence ID" value="ELY36839.1"/>
    <property type="molecule type" value="Genomic_DNA"/>
</dbReference>
<keyword evidence="1" id="KW-0812">Transmembrane</keyword>
<evidence type="ECO:0000313" key="2">
    <source>
        <dbReference type="EMBL" id="ELY36839.1"/>
    </source>
</evidence>
<sequence length="64" mass="7154">MRRTRALTMYLIVPCLLYAAAFVIVVTQFSAVVETSTLRQSHTVFAAIIAVVLLVKRDELSAER</sequence>
<feature type="transmembrane region" description="Helical" evidence="1">
    <location>
        <begin position="7"/>
        <end position="31"/>
    </location>
</feature>
<dbReference type="RefSeq" id="WP_004041162.1">
    <property type="nucleotide sequence ID" value="NC_013964.1"/>
</dbReference>
<keyword evidence="1" id="KW-0472">Membrane</keyword>
<dbReference type="OrthoDB" id="290088at2157"/>
<protein>
    <submittedName>
        <fullName evidence="2">Uncharacterized protein</fullName>
    </submittedName>
</protein>
<comment type="caution">
    <text evidence="2">The sequence shown here is derived from an EMBL/GenBank/DDBJ whole genome shotgun (WGS) entry which is preliminary data.</text>
</comment>
<reference evidence="2 3" key="2">
    <citation type="journal article" date="2014" name="PLoS Genet.">
        <title>Phylogenetically driven sequencing of extremely halophilic archaea reveals strategies for static and dynamic osmo-response.</title>
        <authorList>
            <person name="Becker E.A."/>
            <person name="Seitzer P.M."/>
            <person name="Tritt A."/>
            <person name="Larsen D."/>
            <person name="Krusor M."/>
            <person name="Yao A.I."/>
            <person name="Wu D."/>
            <person name="Madern D."/>
            <person name="Eisen J.A."/>
            <person name="Darling A.E."/>
            <person name="Facciotti M.T."/>
        </authorList>
    </citation>
    <scope>NUCLEOTIDE SEQUENCE [LARGE SCALE GENOMIC DNA]</scope>
    <source>
        <strain evidence="3">ATCC 29605 / DSM 3757 / JCM 8879 / NBRC 14742 / NCIMB 2012 / VKM B-1768 / DS2</strain>
    </source>
</reference>
<accession>A0A384L6P6</accession>